<dbReference type="EMBL" id="CP013067">
    <property type="protein sequence ID" value="ALP40562.1"/>
    <property type="molecule type" value="Genomic_DNA"/>
</dbReference>
<dbReference type="Proteomes" id="UP000058114">
    <property type="component" value="Chromosome"/>
</dbReference>
<evidence type="ECO:0000256" key="1">
    <source>
        <dbReference type="ARBA" id="ARBA00022443"/>
    </source>
</evidence>
<dbReference type="PROSITE" id="PS50002">
    <property type="entry name" value="SH3"/>
    <property type="match status" value="1"/>
</dbReference>
<proteinExistence type="predicted"/>
<dbReference type="PATRIC" id="fig|652.5.peg.4192"/>
<evidence type="ECO:0000313" key="3">
    <source>
        <dbReference type="EMBL" id="ALP40562.1"/>
    </source>
</evidence>
<dbReference type="PIRSF" id="PIRSF034961">
    <property type="entry name" value="UCP034961_SH3_2"/>
    <property type="match status" value="1"/>
</dbReference>
<organism evidence="3 4">
    <name type="scientific">Aeromonas schubertii</name>
    <dbReference type="NCBI Taxonomy" id="652"/>
    <lineage>
        <taxon>Bacteria</taxon>
        <taxon>Pseudomonadati</taxon>
        <taxon>Pseudomonadota</taxon>
        <taxon>Gammaproteobacteria</taxon>
        <taxon>Aeromonadales</taxon>
        <taxon>Aeromonadaceae</taxon>
        <taxon>Aeromonas</taxon>
    </lineage>
</organism>
<dbReference type="InterPro" id="IPR001452">
    <property type="entry name" value="SH3_domain"/>
</dbReference>
<dbReference type="AlphaFoldDB" id="A0A0S2SFX5"/>
<reference evidence="3 4" key="2">
    <citation type="journal article" date="2016" name="Genome Announc.">
        <title>Complete Genome Sequence of the Highly Virulent Aeromonas schubertii Strain WL1483, Isolated from Diseased Snakehead Fish (Channa argus) in China.</title>
        <authorList>
            <person name="Liu L."/>
            <person name="Li N."/>
            <person name="Zhang D."/>
            <person name="Fu X."/>
            <person name="Shi C."/>
            <person name="Lin Q."/>
            <person name="Hao G."/>
        </authorList>
    </citation>
    <scope>NUCLEOTIDE SEQUENCE [LARGE SCALE GENOMIC DNA]</scope>
    <source>
        <strain evidence="3 4">WL1483</strain>
    </source>
</reference>
<keyword evidence="1" id="KW-0728">SH3 domain</keyword>
<accession>A0A0S2SFX5</accession>
<evidence type="ECO:0000313" key="4">
    <source>
        <dbReference type="Proteomes" id="UP000058114"/>
    </source>
</evidence>
<reference evidence="4" key="1">
    <citation type="submission" date="2015-10" db="EMBL/GenBank/DDBJ databases">
        <title>Complete Genome Sequence of Aeromonas schubertii strain WL1483.</title>
        <authorList>
            <person name="Liu L."/>
        </authorList>
    </citation>
    <scope>NUCLEOTIDE SEQUENCE [LARGE SCALE GENOMIC DNA]</scope>
    <source>
        <strain evidence="4">WL1483</strain>
    </source>
</reference>
<dbReference type="InterPro" id="IPR036028">
    <property type="entry name" value="SH3-like_dom_sf"/>
</dbReference>
<dbReference type="InterPro" id="IPR014593">
    <property type="entry name" value="UCP034961_SH3_2"/>
</dbReference>
<dbReference type="RefSeq" id="WP_060587922.1">
    <property type="nucleotide sequence ID" value="NZ_CP013067.1"/>
</dbReference>
<feature type="domain" description="SH3" evidence="2">
    <location>
        <begin position="58"/>
        <end position="113"/>
    </location>
</feature>
<dbReference type="SMART" id="SM00326">
    <property type="entry name" value="SH3"/>
    <property type="match status" value="1"/>
</dbReference>
<dbReference type="KEGG" id="asr:WL1483_1143"/>
<sequence length="113" mass="12544">MLALITTAHQTCYPNPIGFVAGERVRIGHEDDEFPGWVRTYTADGNEGWAPLSLLTPAGQWEALARQDYTARELNVEVGERVTVERELAGWLWVSNETGECGWIPQSCITPLG</sequence>
<name>A0A0S2SFX5_9GAMM</name>
<gene>
    <name evidence="3" type="ORF">WL1483_1143</name>
</gene>
<evidence type="ECO:0000259" key="2">
    <source>
        <dbReference type="PROSITE" id="PS50002"/>
    </source>
</evidence>
<dbReference type="Gene3D" id="2.30.30.40">
    <property type="entry name" value="SH3 Domains"/>
    <property type="match status" value="1"/>
</dbReference>
<dbReference type="SUPFAM" id="SSF50044">
    <property type="entry name" value="SH3-domain"/>
    <property type="match status" value="2"/>
</dbReference>
<dbReference type="CDD" id="cd00174">
    <property type="entry name" value="SH3"/>
    <property type="match status" value="1"/>
</dbReference>
<protein>
    <submittedName>
        <fullName evidence="3">Variant SH3 domain-containing protein</fullName>
    </submittedName>
</protein>